<evidence type="ECO:0000313" key="1">
    <source>
        <dbReference type="EMBL" id="KAF5404795.1"/>
    </source>
</evidence>
<accession>A0A8J4T5A0</accession>
<comment type="caution">
    <text evidence="1">The sequence shown here is derived from an EMBL/GenBank/DDBJ whole genome shotgun (WGS) entry which is preliminary data.</text>
</comment>
<organism evidence="1 2">
    <name type="scientific">Paragonimus heterotremus</name>
    <dbReference type="NCBI Taxonomy" id="100268"/>
    <lineage>
        <taxon>Eukaryota</taxon>
        <taxon>Metazoa</taxon>
        <taxon>Spiralia</taxon>
        <taxon>Lophotrochozoa</taxon>
        <taxon>Platyhelminthes</taxon>
        <taxon>Trematoda</taxon>
        <taxon>Digenea</taxon>
        <taxon>Plagiorchiida</taxon>
        <taxon>Troglotremata</taxon>
        <taxon>Troglotrematidae</taxon>
        <taxon>Paragonimus</taxon>
    </lineage>
</organism>
<evidence type="ECO:0000313" key="2">
    <source>
        <dbReference type="Proteomes" id="UP000748531"/>
    </source>
</evidence>
<sequence length="43" mass="4730">MVDGIVACRTPTPPSPLHLPSLTIIQQVCSRIPQQKHRLGVLK</sequence>
<reference evidence="1" key="1">
    <citation type="submission" date="2019-05" db="EMBL/GenBank/DDBJ databases">
        <title>Annotation for the trematode Paragonimus heterotremus.</title>
        <authorList>
            <person name="Choi Y.-J."/>
        </authorList>
    </citation>
    <scope>NUCLEOTIDE SEQUENCE</scope>
    <source>
        <strain evidence="1">LC</strain>
    </source>
</reference>
<name>A0A8J4T5A0_9TREM</name>
<protein>
    <submittedName>
        <fullName evidence="1">Uncharacterized protein</fullName>
    </submittedName>
</protein>
<proteinExistence type="predicted"/>
<dbReference type="Proteomes" id="UP000748531">
    <property type="component" value="Unassembled WGS sequence"/>
</dbReference>
<dbReference type="EMBL" id="LUCH01000579">
    <property type="protein sequence ID" value="KAF5404795.1"/>
    <property type="molecule type" value="Genomic_DNA"/>
</dbReference>
<dbReference type="AlphaFoldDB" id="A0A8J4T5A0"/>
<gene>
    <name evidence="1" type="ORF">PHET_01572</name>
</gene>
<keyword evidence="2" id="KW-1185">Reference proteome</keyword>